<evidence type="ECO:0000256" key="9">
    <source>
        <dbReference type="ARBA" id="ARBA00023221"/>
    </source>
</evidence>
<evidence type="ECO:0000256" key="7">
    <source>
        <dbReference type="ARBA" id="ARBA00023098"/>
    </source>
</evidence>
<feature type="region of interest" description="Disordered" evidence="16">
    <location>
        <begin position="1"/>
        <end position="41"/>
    </location>
</feature>
<dbReference type="InterPro" id="IPR052542">
    <property type="entry name" value="Cholesterol_Oxidase"/>
</dbReference>
<feature type="domain" description="Glucose-methanol-choline oxidoreductase C-terminal" evidence="18">
    <location>
        <begin position="468"/>
        <end position="518"/>
    </location>
</feature>
<keyword evidence="8" id="KW-1207">Sterol metabolism</keyword>
<comment type="similarity">
    <text evidence="2">Belongs to the GMC oxidoreductase family.</text>
</comment>
<dbReference type="EC" id="5.3.3.1" evidence="11"/>
<evidence type="ECO:0000256" key="4">
    <source>
        <dbReference type="ARBA" id="ARBA00022630"/>
    </source>
</evidence>
<dbReference type="RefSeq" id="WP_029384622.1">
    <property type="nucleotide sequence ID" value="NZ_AZSD01000236.1"/>
</dbReference>
<dbReference type="PANTHER" id="PTHR47470">
    <property type="entry name" value="CHOLESTEROL OXIDASE"/>
    <property type="match status" value="1"/>
</dbReference>
<evidence type="ECO:0000256" key="11">
    <source>
        <dbReference type="ARBA" id="ARBA00038856"/>
    </source>
</evidence>
<keyword evidence="3" id="KW-0153">Cholesterol metabolism</keyword>
<protein>
    <recommendedName>
        <fullName evidence="14">Cholesterol oxidase</fullName>
        <ecNumber evidence="13">1.1.3.6</ecNumber>
        <ecNumber evidence="11">5.3.3.1</ecNumber>
    </recommendedName>
    <alternativeName>
        <fullName evidence="15">Cholesterol isomerase</fullName>
    </alternativeName>
</protein>
<keyword evidence="4" id="KW-0285">Flavoprotein</keyword>
<name>A0A0F7W856_STRLW</name>
<dbReference type="Pfam" id="PF01494">
    <property type="entry name" value="FAD_binding_3"/>
    <property type="match status" value="1"/>
</dbReference>
<evidence type="ECO:0000313" key="19">
    <source>
        <dbReference type="EMBL" id="CQR65446.1"/>
    </source>
</evidence>
<evidence type="ECO:0000313" key="20">
    <source>
        <dbReference type="Proteomes" id="UP000035016"/>
    </source>
</evidence>
<evidence type="ECO:0000256" key="3">
    <source>
        <dbReference type="ARBA" id="ARBA00022548"/>
    </source>
</evidence>
<dbReference type="GO" id="GO:0071949">
    <property type="term" value="F:FAD binding"/>
    <property type="evidence" value="ECO:0007669"/>
    <property type="project" value="InterPro"/>
</dbReference>
<dbReference type="EMBL" id="LN831790">
    <property type="protein sequence ID" value="CQR65446.1"/>
    <property type="molecule type" value="Genomic_DNA"/>
</dbReference>
<evidence type="ECO:0000259" key="17">
    <source>
        <dbReference type="Pfam" id="PF01494"/>
    </source>
</evidence>
<reference evidence="19 20" key="1">
    <citation type="submission" date="2015-02" db="EMBL/GenBank/DDBJ databases">
        <authorList>
            <person name="Gomez-Escribano P.J."/>
        </authorList>
    </citation>
    <scope>NUCLEOTIDE SEQUENCE [LARGE SCALE GENOMIC DNA]</scope>
    <source>
        <strain evidence="20">C34 (DSM 42122 / NRRL B-24963)</strain>
    </source>
</reference>
<dbReference type="Gene3D" id="3.30.410.10">
    <property type="entry name" value="Cholesterol Oxidase, domain 2"/>
    <property type="match status" value="1"/>
</dbReference>
<evidence type="ECO:0000256" key="2">
    <source>
        <dbReference type="ARBA" id="ARBA00010790"/>
    </source>
</evidence>
<evidence type="ECO:0000256" key="16">
    <source>
        <dbReference type="SAM" id="MobiDB-lite"/>
    </source>
</evidence>
<evidence type="ECO:0000256" key="14">
    <source>
        <dbReference type="ARBA" id="ARBA00049744"/>
    </source>
</evidence>
<dbReference type="Gene3D" id="3.50.50.60">
    <property type="entry name" value="FAD/NAD(P)-binding domain"/>
    <property type="match status" value="1"/>
</dbReference>
<keyword evidence="5" id="KW-0274">FAD</keyword>
<evidence type="ECO:0000256" key="13">
    <source>
        <dbReference type="ARBA" id="ARBA00049723"/>
    </source>
</evidence>
<dbReference type="GO" id="GO:0004769">
    <property type="term" value="F:steroid Delta-isomerase activity"/>
    <property type="evidence" value="ECO:0007669"/>
    <property type="project" value="UniProtKB-EC"/>
</dbReference>
<dbReference type="KEGG" id="sle:sle_59900"/>
<keyword evidence="7" id="KW-0443">Lipid metabolism</keyword>
<keyword evidence="6" id="KW-0560">Oxidoreductase</keyword>
<keyword evidence="9" id="KW-0753">Steroid metabolism</keyword>
<dbReference type="GO" id="GO:0008203">
    <property type="term" value="P:cholesterol metabolic process"/>
    <property type="evidence" value="ECO:0007669"/>
    <property type="project" value="UniProtKB-KW"/>
</dbReference>
<evidence type="ECO:0000259" key="18">
    <source>
        <dbReference type="Pfam" id="PF05199"/>
    </source>
</evidence>
<gene>
    <name evidence="19" type="primary">sle_59900</name>
</gene>
<sequence>MTDEPQEDPRGASRAGTPTSGAPAVSARSSPAGGRADREERHDVVIVGSGVGGSIAALRLARAGIRAVVLERGRRWPLDPAGTTFPAFPSLDRRLVWLDGESSPFPPLRSGPWARLFEAVEAALPRSTGLLDVMTEEGAVIVCGAGVGGGTLVYGGVLAQPRPAAFRRVFPALDHEEFDRVHYPRARRRLGGAPFPRDLLDEPPYRAHRLFDRAVRASGLPAETIVSAFDFDALRDELGGARPAAAIVGQYHFTGCNSGARTSVDRTCLAEAEATGRTRVRPLHRVTDLALDRRHGYRVLAEHLAQDGTVRERVAFHCDRLVLAAGVHTPRLLLAARDSGALPGLHPSIGEDWGANGDHVAVVRTPGLSPDTVQGGPSATLVHDATGTVGVMHAPLTLPLGAGEVVCLGMGISDRFGRWVRSADGRIGLEWEADREAGARARVEDVVRRVAGHLPDATVTPLNPSRPVVAHAVGGVRLGRATDAHGRLHGHPGLYCLDGALLPGTAGAVNPALTIAAVVEHCLDHVLTDFTG</sequence>
<dbReference type="SUPFAM" id="SSF51905">
    <property type="entry name" value="FAD/NAD(P)-binding domain"/>
    <property type="match status" value="1"/>
</dbReference>
<evidence type="ECO:0000256" key="1">
    <source>
        <dbReference type="ARBA" id="ARBA00001974"/>
    </source>
</evidence>
<evidence type="ECO:0000256" key="6">
    <source>
        <dbReference type="ARBA" id="ARBA00023002"/>
    </source>
</evidence>
<dbReference type="Proteomes" id="UP000035016">
    <property type="component" value="Chromosome Chromosome"/>
</dbReference>
<dbReference type="InterPro" id="IPR036188">
    <property type="entry name" value="FAD/NAD-bd_sf"/>
</dbReference>
<accession>A0A0F7W856</accession>
<proteinExistence type="inferred from homology"/>
<evidence type="ECO:0000256" key="8">
    <source>
        <dbReference type="ARBA" id="ARBA00023166"/>
    </source>
</evidence>
<dbReference type="Pfam" id="PF05199">
    <property type="entry name" value="GMC_oxred_C"/>
    <property type="match status" value="1"/>
</dbReference>
<keyword evidence="10" id="KW-0413">Isomerase</keyword>
<evidence type="ECO:0000256" key="5">
    <source>
        <dbReference type="ARBA" id="ARBA00022827"/>
    </source>
</evidence>
<dbReference type="InterPro" id="IPR002938">
    <property type="entry name" value="FAD-bd"/>
</dbReference>
<organism evidence="19 20">
    <name type="scientific">Streptomyces leeuwenhoekii</name>
    <dbReference type="NCBI Taxonomy" id="1437453"/>
    <lineage>
        <taxon>Bacteria</taxon>
        <taxon>Bacillati</taxon>
        <taxon>Actinomycetota</taxon>
        <taxon>Actinomycetes</taxon>
        <taxon>Kitasatosporales</taxon>
        <taxon>Streptomycetaceae</taxon>
        <taxon>Streptomyces</taxon>
    </lineage>
</organism>
<feature type="domain" description="FAD-binding" evidence="17">
    <location>
        <begin position="42"/>
        <end position="74"/>
    </location>
</feature>
<dbReference type="GO" id="GO:0016995">
    <property type="term" value="F:cholesterol oxidase activity"/>
    <property type="evidence" value="ECO:0007669"/>
    <property type="project" value="UniProtKB-EC"/>
</dbReference>
<comment type="cofactor">
    <cofactor evidence="1">
        <name>FAD</name>
        <dbReference type="ChEBI" id="CHEBI:57692"/>
    </cofactor>
</comment>
<evidence type="ECO:0000256" key="12">
    <source>
        <dbReference type="ARBA" id="ARBA00049645"/>
    </source>
</evidence>
<dbReference type="EC" id="1.1.3.6" evidence="13"/>
<evidence type="ECO:0000256" key="10">
    <source>
        <dbReference type="ARBA" id="ARBA00023235"/>
    </source>
</evidence>
<dbReference type="AlphaFoldDB" id="A0A0F7W856"/>
<dbReference type="PANTHER" id="PTHR47470:SF1">
    <property type="entry name" value="FAD-DEPENDENT OXIDOREDUCTASE 2 FAD BINDING DOMAIN-CONTAINING PROTEIN"/>
    <property type="match status" value="1"/>
</dbReference>
<dbReference type="InterPro" id="IPR007867">
    <property type="entry name" value="GMC_OxRtase_C"/>
</dbReference>
<comment type="pathway">
    <text evidence="12">Steroid metabolism; cholesterol degradation.</text>
</comment>
<evidence type="ECO:0000256" key="15">
    <source>
        <dbReference type="ARBA" id="ARBA00049778"/>
    </source>
</evidence>